<dbReference type="AlphaFoldDB" id="A0AAV9W805"/>
<keyword evidence="3" id="KW-1185">Reference proteome</keyword>
<evidence type="ECO:0000313" key="2">
    <source>
        <dbReference type="EMBL" id="KAK6503715.1"/>
    </source>
</evidence>
<organism evidence="2 3">
    <name type="scientific">Arthrobotrys musiformis</name>
    <dbReference type="NCBI Taxonomy" id="47236"/>
    <lineage>
        <taxon>Eukaryota</taxon>
        <taxon>Fungi</taxon>
        <taxon>Dikarya</taxon>
        <taxon>Ascomycota</taxon>
        <taxon>Pezizomycotina</taxon>
        <taxon>Orbiliomycetes</taxon>
        <taxon>Orbiliales</taxon>
        <taxon>Orbiliaceae</taxon>
        <taxon>Arthrobotrys</taxon>
    </lineage>
</organism>
<comment type="caution">
    <text evidence="2">The sequence shown here is derived from an EMBL/GenBank/DDBJ whole genome shotgun (WGS) entry which is preliminary data.</text>
</comment>
<reference evidence="2 3" key="1">
    <citation type="submission" date="2023-08" db="EMBL/GenBank/DDBJ databases">
        <authorList>
            <person name="Palmer J.M."/>
        </authorList>
    </citation>
    <scope>NUCLEOTIDE SEQUENCE [LARGE SCALE GENOMIC DNA]</scope>
    <source>
        <strain evidence="2 3">TWF481</strain>
    </source>
</reference>
<dbReference type="EMBL" id="JAVHJL010000005">
    <property type="protein sequence ID" value="KAK6503715.1"/>
    <property type="molecule type" value="Genomic_DNA"/>
</dbReference>
<gene>
    <name evidence="2" type="ORF">TWF481_008719</name>
</gene>
<evidence type="ECO:0000313" key="3">
    <source>
        <dbReference type="Proteomes" id="UP001370758"/>
    </source>
</evidence>
<feature type="compositionally biased region" description="Pro residues" evidence="1">
    <location>
        <begin position="129"/>
        <end position="142"/>
    </location>
</feature>
<feature type="region of interest" description="Disordered" evidence="1">
    <location>
        <begin position="1"/>
        <end position="33"/>
    </location>
</feature>
<accession>A0AAV9W805</accession>
<name>A0AAV9W805_9PEZI</name>
<feature type="region of interest" description="Disordered" evidence="1">
    <location>
        <begin position="114"/>
        <end position="161"/>
    </location>
</feature>
<protein>
    <submittedName>
        <fullName evidence="2">Uncharacterized protein</fullName>
    </submittedName>
</protein>
<dbReference type="Proteomes" id="UP001370758">
    <property type="component" value="Unassembled WGS sequence"/>
</dbReference>
<evidence type="ECO:0000256" key="1">
    <source>
        <dbReference type="SAM" id="MobiDB-lite"/>
    </source>
</evidence>
<proteinExistence type="predicted"/>
<sequence length="238" mass="26872">MDDDESQNEVARPRPRPRRQLQPPVKKVDQRKQRMMEAKPILIHLAEDQLRQRFNLAQITHSIRNPAGIQSIYKGLSRHEYPSVSLSTISAENRNLIKRAIDLNYITATLSEPSDDGMGSMSLQSISPSPAPAPSIAPPPPDAATASSTAIVPTSAPQEPAEEYVVLRIPRKYLTSHLCSENGEDGATRTAERTWQDDFIEEQRKKIEEKDKKIELYQECGRLSFELSMLRRKGKQTD</sequence>